<proteinExistence type="predicted"/>
<sequence length="53" mass="6030">MKLESLKSERFKKLQKEELDKVMGGYEAPASDVTVTWTKAENKTDDDCSDCDD</sequence>
<dbReference type="Proteomes" id="UP000653730">
    <property type="component" value="Unassembled WGS sequence"/>
</dbReference>
<reference evidence="1 2" key="1">
    <citation type="submission" date="2020-09" db="EMBL/GenBank/DDBJ databases">
        <title>Sinomicrobium weinanense sp. nov., a halophilic bacteria isolated from saline-alkali soil.</title>
        <authorList>
            <person name="Wu P."/>
            <person name="Ren H."/>
            <person name="Mei Y."/>
            <person name="Liang Y."/>
            <person name="Chen Z."/>
        </authorList>
    </citation>
    <scope>NUCLEOTIDE SEQUENCE [LARGE SCALE GENOMIC DNA]</scope>
    <source>
        <strain evidence="1 2">FJxs</strain>
    </source>
</reference>
<accession>A0A926JVR2</accession>
<evidence type="ECO:0000313" key="2">
    <source>
        <dbReference type="Proteomes" id="UP000653730"/>
    </source>
</evidence>
<dbReference type="RefSeq" id="WP_187967579.1">
    <property type="nucleotide sequence ID" value="NZ_JACVDC010000120.1"/>
</dbReference>
<keyword evidence="2" id="KW-1185">Reference proteome</keyword>
<comment type="caution">
    <text evidence="1">The sequence shown here is derived from an EMBL/GenBank/DDBJ whole genome shotgun (WGS) entry which is preliminary data.</text>
</comment>
<dbReference type="AlphaFoldDB" id="A0A926JVR2"/>
<evidence type="ECO:0000313" key="1">
    <source>
        <dbReference type="EMBL" id="MBC9798463.1"/>
    </source>
</evidence>
<protein>
    <submittedName>
        <fullName evidence="1">Uncharacterized protein</fullName>
    </submittedName>
</protein>
<organism evidence="1 2">
    <name type="scientific">Sinomicrobium weinanense</name>
    <dbReference type="NCBI Taxonomy" id="2842200"/>
    <lineage>
        <taxon>Bacteria</taxon>
        <taxon>Pseudomonadati</taxon>
        <taxon>Bacteroidota</taxon>
        <taxon>Flavobacteriia</taxon>
        <taxon>Flavobacteriales</taxon>
        <taxon>Flavobacteriaceae</taxon>
        <taxon>Sinomicrobium</taxon>
    </lineage>
</organism>
<gene>
    <name evidence="1" type="ORF">IBL28_21025</name>
</gene>
<dbReference type="EMBL" id="JACVDC010000120">
    <property type="protein sequence ID" value="MBC9798463.1"/>
    <property type="molecule type" value="Genomic_DNA"/>
</dbReference>
<name>A0A926JVR2_9FLAO</name>